<feature type="coiled-coil region" evidence="8">
    <location>
        <begin position="751"/>
        <end position="778"/>
    </location>
</feature>
<dbReference type="InterPro" id="IPR014001">
    <property type="entry name" value="Helicase_ATP-bd"/>
</dbReference>
<dbReference type="Pfam" id="PF07717">
    <property type="entry name" value="OB_NTP_bind"/>
    <property type="match status" value="1"/>
</dbReference>
<dbReference type="PROSITE" id="PS51194">
    <property type="entry name" value="HELICASE_CTER"/>
    <property type="match status" value="1"/>
</dbReference>
<evidence type="ECO:0000313" key="11">
    <source>
        <dbReference type="EMBL" id="TQV82985.1"/>
    </source>
</evidence>
<dbReference type="Pfam" id="PF04408">
    <property type="entry name" value="WHD_HA2"/>
    <property type="match status" value="1"/>
</dbReference>
<keyword evidence="4 11" id="KW-0378">Hydrolase</keyword>
<dbReference type="OrthoDB" id="9805617at2"/>
<dbReference type="SMART" id="SM00847">
    <property type="entry name" value="HA2"/>
    <property type="match status" value="1"/>
</dbReference>
<dbReference type="SMART" id="SM00490">
    <property type="entry name" value="HELICc"/>
    <property type="match status" value="1"/>
</dbReference>
<dbReference type="Gene3D" id="3.40.50.300">
    <property type="entry name" value="P-loop containing nucleotide triphosphate hydrolases"/>
    <property type="match status" value="2"/>
</dbReference>
<evidence type="ECO:0000259" key="10">
    <source>
        <dbReference type="PROSITE" id="PS51194"/>
    </source>
</evidence>
<evidence type="ECO:0000256" key="7">
    <source>
        <dbReference type="ARBA" id="ARBA00047984"/>
    </source>
</evidence>
<keyword evidence="8" id="KW-0175">Coiled coil</keyword>
<dbReference type="Gene3D" id="1.20.120.1080">
    <property type="match status" value="1"/>
</dbReference>
<dbReference type="EC" id="3.6.4.13" evidence="2"/>
<keyword evidence="5 11" id="KW-0347">Helicase</keyword>
<dbReference type="InterPro" id="IPR027417">
    <property type="entry name" value="P-loop_NTPase"/>
</dbReference>
<organism evidence="11 12">
    <name type="scientific">Aliikangiella coralliicola</name>
    <dbReference type="NCBI Taxonomy" id="2592383"/>
    <lineage>
        <taxon>Bacteria</taxon>
        <taxon>Pseudomonadati</taxon>
        <taxon>Pseudomonadota</taxon>
        <taxon>Gammaproteobacteria</taxon>
        <taxon>Oceanospirillales</taxon>
        <taxon>Pleioneaceae</taxon>
        <taxon>Aliikangiella</taxon>
    </lineage>
</organism>
<dbReference type="InterPro" id="IPR011709">
    <property type="entry name" value="DEAD-box_helicase_OB_fold"/>
</dbReference>
<dbReference type="SMART" id="SM00487">
    <property type="entry name" value="DEXDc"/>
    <property type="match status" value="1"/>
</dbReference>
<dbReference type="InterPro" id="IPR048333">
    <property type="entry name" value="HA2_WH"/>
</dbReference>
<dbReference type="Pfam" id="PF00271">
    <property type="entry name" value="Helicase_C"/>
    <property type="match status" value="1"/>
</dbReference>
<dbReference type="GO" id="GO:0003724">
    <property type="term" value="F:RNA helicase activity"/>
    <property type="evidence" value="ECO:0007669"/>
    <property type="project" value="UniProtKB-EC"/>
</dbReference>
<protein>
    <recommendedName>
        <fullName evidence="2">RNA helicase</fullName>
        <ecNumber evidence="2">3.6.4.13</ecNumber>
    </recommendedName>
</protein>
<dbReference type="Pfam" id="PF11898">
    <property type="entry name" value="DUF3418"/>
    <property type="match status" value="1"/>
</dbReference>
<evidence type="ECO:0000313" key="12">
    <source>
        <dbReference type="Proteomes" id="UP000315439"/>
    </source>
</evidence>
<dbReference type="GO" id="GO:0016887">
    <property type="term" value="F:ATP hydrolysis activity"/>
    <property type="evidence" value="ECO:0007669"/>
    <property type="project" value="RHEA"/>
</dbReference>
<dbReference type="InterPro" id="IPR011545">
    <property type="entry name" value="DEAD/DEAH_box_helicase_dom"/>
</dbReference>
<dbReference type="FunFam" id="3.40.50.300:FF:000578">
    <property type="entry name" value="probable ATP-dependent RNA helicase DHX35"/>
    <property type="match status" value="1"/>
</dbReference>
<gene>
    <name evidence="11" type="primary">hrpA</name>
    <name evidence="11" type="ORF">FLL46_24765</name>
</gene>
<evidence type="ECO:0000256" key="5">
    <source>
        <dbReference type="ARBA" id="ARBA00022806"/>
    </source>
</evidence>
<evidence type="ECO:0000256" key="8">
    <source>
        <dbReference type="SAM" id="Coils"/>
    </source>
</evidence>
<dbReference type="Proteomes" id="UP000315439">
    <property type="component" value="Unassembled WGS sequence"/>
</dbReference>
<sequence>MELHQLQTKHQGKVFHLQKTINQRSKQGLAVDQLQAKLKRLVESSNSETLKNRIEPETISIPHELPIANESDEIVSLLQNHQVIIVAGETGCGKTTQLPKLCVKAGLGARGLIAHTQPRRVAATSVAKRIAEEMNTELGDIVGFSVRFNNKSSDKTRIKLMTDGVLLTEIESDPLLSRYEVIIIDEAHERSLNIDFLLGFLKTILSKRKDLKVIITSATIDPQKFSKNFNNAPMVNVAGRSYPVEVRYRPQAADNDVERQGAGDSLMDSVLLAVDECCGESTGNILIFADGEGQIKNIVKQLKNANLSNSEILPLYARLSINEQQKIFSASNKRKIIVSTNVAETSLTVPGIIFVIDIGTARISRFSQRNKIQQLPVEKISQASADQRKGRCGRIAPGICIRLYSEEDYLQRHEFTSPEIKRTNLSSVALRLKAMKVNDVESFPFIEQPSDRAWKVAFNSLFELGAIDEQQRITTIGRQMAKLPVDPQLARILVQPDLVAVDEMLVICSLMSVREIRERPHDKQQKADQLHAAYHQSDSDILTAIKLWRDLQAKRAETSSNGFRQWCSKNLINFLGWLEWRRVYSQLKEAVAALGIKINENPCQEDEVHSALIPGFITHIFQKTQEQHYQGVRGLKVWVHPSSLSFKKRVDCLLSAEMIETEKLYARMNCQVKPQWIEKYSQHLMKSRYDDIHWRKKSGKVMAYLSQTLLGLPLVNRRLVNYSTIDLVRSREIFLKDGLALDQLAEDFPFLRANRQKLAQLEEQEQRQRQNNIRVDSDSLMALYAEHLPSHICSLVSLKKWLKRDFKKRNQQLSFSIEALTNNLSDSQEAYPSQITIKGFDLNLSYCFAPGSEEDGVSVEIPQNMLSQFSDRDFDWLVPGYLEEKVLATIKSLPKSLRRDLIPLGDTATKCCEMLWAIDQTGKLFINELAKVLQRLTGKHIQSSDFNLENVEPHLKMKYKILGGRKTDTNLRGKNSSGSNKALKSITSLSSDKISRFEEKGKTAIKKQEKFQHWVFGNFQIEQEISQNNFVSRIFQGLQDFGSHVKLVEFPTKQSALKSHIVGVSRLILIANQTHLNKMFNAWPEKSQLEKLSIRFDGFRMIFDVLALAYAKSLISSEKRFASNGELDESGFKKLCDQFQQNFRVVMAEQLNALLPLAKLREAIASDIGGLNESSFTDSISDMRGQLQALWQTKYLLSAEEPFFENYTRYHKAIKARIKRIKENYPKEQNALDTWLAWHSWWNELTKQKSGPAVENELERLFWTLQEFRISLFSPGIKVKGGVSAKKLQTLFEQVEVME</sequence>
<dbReference type="NCBIfam" id="TIGR01967">
    <property type="entry name" value="DEAH_box_HrpA"/>
    <property type="match status" value="1"/>
</dbReference>
<reference evidence="11 12" key="1">
    <citation type="submission" date="2019-07" db="EMBL/GenBank/DDBJ databases">
        <title>Draft genome for Aliikangiella sp. M105.</title>
        <authorList>
            <person name="Wang G."/>
        </authorList>
    </citation>
    <scope>NUCLEOTIDE SEQUENCE [LARGE SCALE GENOMIC DNA]</scope>
    <source>
        <strain evidence="11 12">M105</strain>
    </source>
</reference>
<feature type="domain" description="Helicase C-terminal" evidence="10">
    <location>
        <begin position="269"/>
        <end position="436"/>
    </location>
</feature>
<name>A0A545U0J1_9GAMM</name>
<dbReference type="CDD" id="cd18791">
    <property type="entry name" value="SF2_C_RHA"/>
    <property type="match status" value="1"/>
</dbReference>
<keyword evidence="12" id="KW-1185">Reference proteome</keyword>
<dbReference type="PANTHER" id="PTHR18934:SF99">
    <property type="entry name" value="ATP-DEPENDENT RNA HELICASE DHX37-RELATED"/>
    <property type="match status" value="1"/>
</dbReference>
<evidence type="ECO:0000256" key="4">
    <source>
        <dbReference type="ARBA" id="ARBA00022801"/>
    </source>
</evidence>
<comment type="caution">
    <text evidence="11">The sequence shown here is derived from an EMBL/GenBank/DDBJ whole genome shotgun (WGS) entry which is preliminary data.</text>
</comment>
<dbReference type="GO" id="GO:0005524">
    <property type="term" value="F:ATP binding"/>
    <property type="evidence" value="ECO:0007669"/>
    <property type="project" value="UniProtKB-KW"/>
</dbReference>
<dbReference type="GO" id="GO:0003723">
    <property type="term" value="F:RNA binding"/>
    <property type="evidence" value="ECO:0007669"/>
    <property type="project" value="TreeGrafter"/>
</dbReference>
<dbReference type="SUPFAM" id="SSF52540">
    <property type="entry name" value="P-loop containing nucleoside triphosphate hydrolases"/>
    <property type="match status" value="1"/>
</dbReference>
<evidence type="ECO:0000259" key="9">
    <source>
        <dbReference type="PROSITE" id="PS51192"/>
    </source>
</evidence>
<dbReference type="InterPro" id="IPR010222">
    <property type="entry name" value="RNA_helicase_HrpA"/>
</dbReference>
<dbReference type="InterPro" id="IPR001650">
    <property type="entry name" value="Helicase_C-like"/>
</dbReference>
<dbReference type="PROSITE" id="PS51192">
    <property type="entry name" value="HELICASE_ATP_BIND_1"/>
    <property type="match status" value="1"/>
</dbReference>
<dbReference type="PANTHER" id="PTHR18934">
    <property type="entry name" value="ATP-DEPENDENT RNA HELICASE"/>
    <property type="match status" value="1"/>
</dbReference>
<keyword evidence="6" id="KW-0067">ATP-binding</keyword>
<comment type="catalytic activity">
    <reaction evidence="7">
        <text>ATP + H2O = ADP + phosphate + H(+)</text>
        <dbReference type="Rhea" id="RHEA:13065"/>
        <dbReference type="ChEBI" id="CHEBI:15377"/>
        <dbReference type="ChEBI" id="CHEBI:15378"/>
        <dbReference type="ChEBI" id="CHEBI:30616"/>
        <dbReference type="ChEBI" id="CHEBI:43474"/>
        <dbReference type="ChEBI" id="CHEBI:456216"/>
        <dbReference type="EC" id="3.6.4.13"/>
    </reaction>
</comment>
<comment type="similarity">
    <text evidence="1">Belongs to the DEAD box helicase family. DEAH subfamily.</text>
</comment>
<dbReference type="InterPro" id="IPR007502">
    <property type="entry name" value="Helicase-assoc_dom"/>
</dbReference>
<dbReference type="EMBL" id="VIKS01000015">
    <property type="protein sequence ID" value="TQV82985.1"/>
    <property type="molecule type" value="Genomic_DNA"/>
</dbReference>
<dbReference type="InterPro" id="IPR024590">
    <property type="entry name" value="HrpA_C"/>
</dbReference>
<dbReference type="RefSeq" id="WP_142934780.1">
    <property type="nucleotide sequence ID" value="NZ_ML660171.1"/>
</dbReference>
<evidence type="ECO:0000256" key="3">
    <source>
        <dbReference type="ARBA" id="ARBA00022741"/>
    </source>
</evidence>
<feature type="domain" description="Helicase ATP-binding" evidence="9">
    <location>
        <begin position="75"/>
        <end position="238"/>
    </location>
</feature>
<proteinExistence type="inferred from homology"/>
<keyword evidence="3" id="KW-0547">Nucleotide-binding</keyword>
<accession>A0A545U0J1</accession>
<evidence type="ECO:0000256" key="6">
    <source>
        <dbReference type="ARBA" id="ARBA00022840"/>
    </source>
</evidence>
<evidence type="ECO:0000256" key="1">
    <source>
        <dbReference type="ARBA" id="ARBA00008792"/>
    </source>
</evidence>
<evidence type="ECO:0000256" key="2">
    <source>
        <dbReference type="ARBA" id="ARBA00012552"/>
    </source>
</evidence>
<dbReference type="Pfam" id="PF00270">
    <property type="entry name" value="DEAD"/>
    <property type="match status" value="1"/>
</dbReference>